<proteinExistence type="predicted"/>
<comment type="caution">
    <text evidence="1">The sequence shown here is derived from an EMBL/GenBank/DDBJ whole genome shotgun (WGS) entry which is preliminary data.</text>
</comment>
<keyword evidence="2" id="KW-1185">Reference proteome</keyword>
<dbReference type="EMBL" id="CM046114">
    <property type="protein sequence ID" value="KAI8420362.1"/>
    <property type="molecule type" value="Genomic_DNA"/>
</dbReference>
<accession>A0ACC0J8C5</accession>
<name>A0ACC0J8C5_CHOFU</name>
<sequence length="213" mass="24607">MRKSIIAKDSENEFRHGSRNWLLHARYVRGEHALCLELADDLQKKSDNTHRYAHFIKGLVYSDAGRHQDALERFHSCIRLQPQDPEPLKQVAKSLNVLRKIQGPVKRDDGTWRIRKNIETQELVAEPNIIGVTKSHRLRWLGHLLRMGEDRAAKERTWDDRLVAARLGDLGIAWRTVSRRICDVSKSTTGKRLRTIGTDGMFSFRRPRPSLGS</sequence>
<organism evidence="1 2">
    <name type="scientific">Choristoneura fumiferana</name>
    <name type="common">Spruce budworm moth</name>
    <name type="synonym">Archips fumiferana</name>
    <dbReference type="NCBI Taxonomy" id="7141"/>
    <lineage>
        <taxon>Eukaryota</taxon>
        <taxon>Metazoa</taxon>
        <taxon>Ecdysozoa</taxon>
        <taxon>Arthropoda</taxon>
        <taxon>Hexapoda</taxon>
        <taxon>Insecta</taxon>
        <taxon>Pterygota</taxon>
        <taxon>Neoptera</taxon>
        <taxon>Endopterygota</taxon>
        <taxon>Lepidoptera</taxon>
        <taxon>Glossata</taxon>
        <taxon>Ditrysia</taxon>
        <taxon>Tortricoidea</taxon>
        <taxon>Tortricidae</taxon>
        <taxon>Tortricinae</taxon>
        <taxon>Choristoneura</taxon>
    </lineage>
</organism>
<reference evidence="1 2" key="1">
    <citation type="journal article" date="2022" name="Genome Biol. Evol.">
        <title>The Spruce Budworm Genome: Reconstructing the Evolutionary History of Antifreeze Proteins.</title>
        <authorList>
            <person name="Beliveau C."/>
            <person name="Gagne P."/>
            <person name="Picq S."/>
            <person name="Vernygora O."/>
            <person name="Keeling C.I."/>
            <person name="Pinkney K."/>
            <person name="Doucet D."/>
            <person name="Wen F."/>
            <person name="Johnston J.S."/>
            <person name="Maaroufi H."/>
            <person name="Boyle B."/>
            <person name="Laroche J."/>
            <person name="Dewar K."/>
            <person name="Juretic N."/>
            <person name="Blackburn G."/>
            <person name="Nisole A."/>
            <person name="Brunet B."/>
            <person name="Brandao M."/>
            <person name="Lumley L."/>
            <person name="Duan J."/>
            <person name="Quan G."/>
            <person name="Lucarotti C.J."/>
            <person name="Roe A.D."/>
            <person name="Sperling F.A.H."/>
            <person name="Levesque R.C."/>
            <person name="Cusson M."/>
        </authorList>
    </citation>
    <scope>NUCLEOTIDE SEQUENCE [LARGE SCALE GENOMIC DNA]</scope>
    <source>
        <strain evidence="1">Glfc:IPQL:Cfum</strain>
    </source>
</reference>
<dbReference type="Proteomes" id="UP001064048">
    <property type="component" value="Chromosome 14"/>
</dbReference>
<evidence type="ECO:0000313" key="2">
    <source>
        <dbReference type="Proteomes" id="UP001064048"/>
    </source>
</evidence>
<protein>
    <submittedName>
        <fullName evidence="1">Uncharacterized protein</fullName>
    </submittedName>
</protein>
<evidence type="ECO:0000313" key="1">
    <source>
        <dbReference type="EMBL" id="KAI8420362.1"/>
    </source>
</evidence>
<gene>
    <name evidence="1" type="ORF">MSG28_008880</name>
</gene>